<feature type="transmembrane region" description="Helical" evidence="10">
    <location>
        <begin position="169"/>
        <end position="188"/>
    </location>
</feature>
<evidence type="ECO:0000256" key="1">
    <source>
        <dbReference type="ARBA" id="ARBA00004141"/>
    </source>
</evidence>
<dbReference type="PROSITE" id="PS00237">
    <property type="entry name" value="G_PROTEIN_RECEP_F1_1"/>
    <property type="match status" value="1"/>
</dbReference>
<accession>A0A1D2MLL8</accession>
<keyword evidence="5 9" id="KW-0297">G-protein coupled receptor</keyword>
<dbReference type="STRING" id="48709.A0A1D2MLL8"/>
<dbReference type="PANTHER" id="PTHR45695">
    <property type="entry name" value="LEUCOKININ RECEPTOR-RELATED"/>
    <property type="match status" value="1"/>
</dbReference>
<feature type="domain" description="G-protein coupled receptors family 1 profile" evidence="11">
    <location>
        <begin position="108"/>
        <end position="374"/>
    </location>
</feature>
<evidence type="ECO:0000256" key="10">
    <source>
        <dbReference type="SAM" id="Phobius"/>
    </source>
</evidence>
<proteinExistence type="inferred from homology"/>
<dbReference type="GO" id="GO:0004983">
    <property type="term" value="F:neuropeptide Y receptor activity"/>
    <property type="evidence" value="ECO:0007669"/>
    <property type="project" value="InterPro"/>
</dbReference>
<evidence type="ECO:0000313" key="12">
    <source>
        <dbReference type="EMBL" id="ODM93802.1"/>
    </source>
</evidence>
<dbReference type="SMART" id="SM01381">
    <property type="entry name" value="7TM_GPCR_Srsx"/>
    <property type="match status" value="1"/>
</dbReference>
<feature type="transmembrane region" description="Helical" evidence="10">
    <location>
        <begin position="88"/>
        <end position="116"/>
    </location>
</feature>
<evidence type="ECO:0000256" key="2">
    <source>
        <dbReference type="ARBA" id="ARBA00010663"/>
    </source>
</evidence>
<dbReference type="OrthoDB" id="5975505at2759"/>
<dbReference type="Pfam" id="PF00001">
    <property type="entry name" value="7tm_1"/>
    <property type="match status" value="1"/>
</dbReference>
<evidence type="ECO:0000256" key="6">
    <source>
        <dbReference type="ARBA" id="ARBA00023136"/>
    </source>
</evidence>
<dbReference type="InterPro" id="IPR000276">
    <property type="entry name" value="GPCR_Rhodpsn"/>
</dbReference>
<dbReference type="AlphaFoldDB" id="A0A1D2MLL8"/>
<protein>
    <submittedName>
        <fullName evidence="12">Neuropeptide FF receptor 2</fullName>
    </submittedName>
</protein>
<evidence type="ECO:0000259" key="11">
    <source>
        <dbReference type="PROSITE" id="PS50262"/>
    </source>
</evidence>
<evidence type="ECO:0000256" key="3">
    <source>
        <dbReference type="ARBA" id="ARBA00022692"/>
    </source>
</evidence>
<keyword evidence="13" id="KW-1185">Reference proteome</keyword>
<name>A0A1D2MLL8_ORCCI</name>
<dbReference type="InterPro" id="IPR000611">
    <property type="entry name" value="NPY_rcpt"/>
</dbReference>
<feature type="transmembrane region" description="Helical" evidence="10">
    <location>
        <begin position="209"/>
        <end position="228"/>
    </location>
</feature>
<reference evidence="12 13" key="1">
    <citation type="journal article" date="2016" name="Genome Biol. Evol.">
        <title>Gene Family Evolution Reflects Adaptation to Soil Environmental Stressors in the Genome of the Collembolan Orchesella cincta.</title>
        <authorList>
            <person name="Faddeeva-Vakhrusheva A."/>
            <person name="Derks M.F."/>
            <person name="Anvar S.Y."/>
            <person name="Agamennone V."/>
            <person name="Suring W."/>
            <person name="Smit S."/>
            <person name="van Straalen N.M."/>
            <person name="Roelofs D."/>
        </authorList>
    </citation>
    <scope>NUCLEOTIDE SEQUENCE [LARGE SCALE GENOMIC DNA]</scope>
    <source>
        <tissue evidence="12">Mixed pool</tissue>
    </source>
</reference>
<dbReference type="CDD" id="cd14993">
    <property type="entry name" value="7tmA_CCKR-like"/>
    <property type="match status" value="1"/>
</dbReference>
<feature type="transmembrane region" description="Helical" evidence="10">
    <location>
        <begin position="257"/>
        <end position="282"/>
    </location>
</feature>
<keyword evidence="7 9" id="KW-0675">Receptor</keyword>
<sequence length="441" mass="50970">MRGQIDGRDNTLEGKFIVFSSSWRTNNNPRQSDLIGMNLTSLYHTICKENCQIMEQTLASVLPNETLAVTSNISTEELDTPTPYRLPLWGVVVMIIGYLCVFVFGLVGNCSVLIVVSRLHRMRTVTNYFICNLALADLLVLLFCLLPNLISNIYIPWILGWFMCKTVPYIQGISVCASVYSLVAISMERCISIRCPFRYRITKGKAKKIMLAIWVWSCSVALPWVLYFDTYNADSEHPEMLFCVEKWPDSHKSWSNYYFLFGNCLICYVLPLGIIFICYLTIWFRAYSHTFVLPSYNPKIGEMIHQKAKTAVTKTLIVIVLIFALSWLPLYVITLRMKFGSETKSDLENDLISFIYPFAQWLGCSNSGINPVVYSFLNKKFRVGFYMICKCTWNQQQTQPELPQLHRRHPLVRQTVNIELLKERQIPKMRVRAPSMLYDSE</sequence>
<evidence type="ECO:0000313" key="13">
    <source>
        <dbReference type="Proteomes" id="UP000094527"/>
    </source>
</evidence>
<dbReference type="EMBL" id="LJIJ01000910">
    <property type="protein sequence ID" value="ODM93802.1"/>
    <property type="molecule type" value="Genomic_DNA"/>
</dbReference>
<keyword evidence="6 10" id="KW-0472">Membrane</keyword>
<dbReference type="PRINTS" id="PR01012">
    <property type="entry name" value="NRPEPTIDEYR"/>
</dbReference>
<feature type="transmembrane region" description="Helical" evidence="10">
    <location>
        <begin position="128"/>
        <end position="149"/>
    </location>
</feature>
<dbReference type="Proteomes" id="UP000094527">
    <property type="component" value="Unassembled WGS sequence"/>
</dbReference>
<dbReference type="GO" id="GO:0005886">
    <property type="term" value="C:plasma membrane"/>
    <property type="evidence" value="ECO:0007669"/>
    <property type="project" value="TreeGrafter"/>
</dbReference>
<gene>
    <name evidence="12" type="ORF">Ocin01_12881</name>
</gene>
<dbReference type="PRINTS" id="PR00237">
    <property type="entry name" value="GPCRRHODOPSN"/>
</dbReference>
<evidence type="ECO:0000256" key="9">
    <source>
        <dbReference type="RuleBase" id="RU000688"/>
    </source>
</evidence>
<feature type="transmembrane region" description="Helical" evidence="10">
    <location>
        <begin position="315"/>
        <end position="334"/>
    </location>
</feature>
<dbReference type="SUPFAM" id="SSF81321">
    <property type="entry name" value="Family A G protein-coupled receptor-like"/>
    <property type="match status" value="1"/>
</dbReference>
<dbReference type="Gene3D" id="1.20.1070.10">
    <property type="entry name" value="Rhodopsin 7-helix transmembrane proteins"/>
    <property type="match status" value="1"/>
</dbReference>
<keyword evidence="4 10" id="KW-1133">Transmembrane helix</keyword>
<evidence type="ECO:0000256" key="7">
    <source>
        <dbReference type="ARBA" id="ARBA00023170"/>
    </source>
</evidence>
<dbReference type="PROSITE" id="PS50262">
    <property type="entry name" value="G_PROTEIN_RECEP_F1_2"/>
    <property type="match status" value="1"/>
</dbReference>
<comment type="subcellular location">
    <subcellularLocation>
        <location evidence="1">Membrane</location>
        <topology evidence="1">Multi-pass membrane protein</topology>
    </subcellularLocation>
</comment>
<dbReference type="PANTHER" id="PTHR45695:SF9">
    <property type="entry name" value="LEUCOKININ RECEPTOR"/>
    <property type="match status" value="1"/>
</dbReference>
<dbReference type="InterPro" id="IPR017452">
    <property type="entry name" value="GPCR_Rhodpsn_7TM"/>
</dbReference>
<keyword evidence="8 9" id="KW-0807">Transducer</keyword>
<keyword evidence="3 9" id="KW-0812">Transmembrane</keyword>
<comment type="caution">
    <text evidence="12">The sequence shown here is derived from an EMBL/GenBank/DDBJ whole genome shotgun (WGS) entry which is preliminary data.</text>
</comment>
<evidence type="ECO:0000256" key="8">
    <source>
        <dbReference type="ARBA" id="ARBA00023224"/>
    </source>
</evidence>
<comment type="similarity">
    <text evidence="2 9">Belongs to the G-protein coupled receptor 1 family.</text>
</comment>
<evidence type="ECO:0000256" key="5">
    <source>
        <dbReference type="ARBA" id="ARBA00023040"/>
    </source>
</evidence>
<feature type="transmembrane region" description="Helical" evidence="10">
    <location>
        <begin position="354"/>
        <end position="377"/>
    </location>
</feature>
<organism evidence="12 13">
    <name type="scientific">Orchesella cincta</name>
    <name type="common">Springtail</name>
    <name type="synonym">Podura cincta</name>
    <dbReference type="NCBI Taxonomy" id="48709"/>
    <lineage>
        <taxon>Eukaryota</taxon>
        <taxon>Metazoa</taxon>
        <taxon>Ecdysozoa</taxon>
        <taxon>Arthropoda</taxon>
        <taxon>Hexapoda</taxon>
        <taxon>Collembola</taxon>
        <taxon>Entomobryomorpha</taxon>
        <taxon>Entomobryoidea</taxon>
        <taxon>Orchesellidae</taxon>
        <taxon>Orchesellinae</taxon>
        <taxon>Orchesella</taxon>
    </lineage>
</organism>
<evidence type="ECO:0000256" key="4">
    <source>
        <dbReference type="ARBA" id="ARBA00022989"/>
    </source>
</evidence>